<protein>
    <submittedName>
        <fullName evidence="3">GDP/GTP exchange factor for ARF</fullName>
    </submittedName>
</protein>
<dbReference type="KEGG" id="pic:PICST_85638"/>
<proteinExistence type="predicted"/>
<dbReference type="EMBL" id="CP000502">
    <property type="protein sequence ID" value="ABN68627.2"/>
    <property type="molecule type" value="Genomic_DNA"/>
</dbReference>
<dbReference type="STRING" id="322104.A3M001"/>
<organism evidence="3 4">
    <name type="scientific">Scheffersomyces stipitis (strain ATCC 58785 / CBS 6054 / NBRC 10063 / NRRL Y-11545)</name>
    <name type="common">Yeast</name>
    <name type="synonym">Pichia stipitis</name>
    <dbReference type="NCBI Taxonomy" id="322104"/>
    <lineage>
        <taxon>Eukaryota</taxon>
        <taxon>Fungi</taxon>
        <taxon>Dikarya</taxon>
        <taxon>Ascomycota</taxon>
        <taxon>Saccharomycotina</taxon>
        <taxon>Pichiomycetes</taxon>
        <taxon>Debaryomycetaceae</taxon>
        <taxon>Scheffersomyces</taxon>
    </lineage>
</organism>
<dbReference type="GO" id="GO:0005085">
    <property type="term" value="F:guanyl-nucleotide exchange factor activity"/>
    <property type="evidence" value="ECO:0007669"/>
    <property type="project" value="InterPro"/>
</dbReference>
<dbReference type="InterPro" id="IPR023394">
    <property type="entry name" value="Sec7_C_sf"/>
</dbReference>
<name>A3M001_PICST</name>
<dbReference type="InterPro" id="IPR056604">
    <property type="entry name" value="GBF1-like_TPR"/>
</dbReference>
<dbReference type="GO" id="GO:0016192">
    <property type="term" value="P:vesicle-mediated transport"/>
    <property type="evidence" value="ECO:0007669"/>
    <property type="project" value="UniProtKB-ARBA"/>
</dbReference>
<sequence>MINECMTISSAMRKMTRYSQSGVAAILGAGDLFNGEDDAIANSLGLSSTVNNSNNGHRQSNHNPLLSSFLQLRSILMEAKDLYEIDSLTLLQPFLLVIKSSSTSGHITSLALNSVSKFLNYEIISYKSRNLQSTLIQIMSSLTVCRFEAADQNSDDAVLLKVLRLMEAIIESPLSDLLPNEVISDVVQICLSLACNKKRSEVLRKAAEMAMVSITFRIFSQLKYIEPETESVEELQANFQDTKLPEDIIGGTDIKPSKKTSAPNKEEVADEEESFGILCINEFLGVLIYMISPSNQYQHMESTRVFALSLINTAIEVAGQEIPKHPTLILLVSDLVSKHVLQIITTTESPALLQAALQLFSTVAIVLGRSLKSQFELTLTLIFQSILPDSGKRQNDTINGANVSTRNSSSKEMLVESLSLLWTRSPVFFTHLFIDYDCDFDKSDLATKFIEFLCQLSLPESAVTTTDNVPPICLEGILSLIGGINDRIKSLKSDLNDAPLHSMINDREKKTLFIKCTDLLNDKPKEGVKALEKEGFIKSASDLKEVASFFFHKSGRLNKKVLGEFLAKPSNSDLLRYFIDLFDFTDLRVDEALRILLKAFRLPGESQQIERVVELFAQRYVDCQPELVDGQDMDEIVRPDRDSVFVLSYSVIMLNTDLHNPQVKQQMVLDDYRRNLRGVYNGRDFPEWYLSKIYNSIKDREIIMPEEHHGTDKWFDDVWHNLISSLAPTSKDKSEFSWVEICQFDKVLFKAVVDTLIDTLVGVFKEASDDHIITRLMSSIDKCANICLYYNLSDSVDRLLNALTDLTSLTNKSYRISGTDDNLREEIPITQIKIEKKEEAITVSEMAVWFGRDFKAQLSTVVLFRLIKKTDSKITQSWGKIIKIILTLFENCLINPNLFSEFQKKIKLSPLPKVKPRYIIKRVKPLNNSGILSTFSSFLKGYSDDPPEPTDHEIESTLSTIDCVKSINVPAIFEVVSKGPPDDLKYFVKLVLNSLPEYSKDTKRYYETEILFLLEIAVCFCLLLDDIELITEVSDKLNPPEISKKGQLRLIAYKLLLARRGNSKINVSASIKTLAEFDKEIINKQGGQLLQPLLSLIDDDAWCCKELLNDNEYWKVLRFFASIQIYASDILEFMSGIVKNAPQDITPSNYIAFLGLLDEISSLGAIGSQYEQENEKLGSNQDITYFKDLVELSKKSISLTSELSAVIKRPEFKGKELTYTLIQALAHQCFNPCRDVRSFALNSLQAMVLSIDINEELTAFGIFEYGLFPLLSELSKSEVLQTDIHGFVKTQTETLTLVSKVYLHYCVDLKQEETDGVWLGILDNFITFHDQESKLKKENSFKEAGAELLKNMILVLQDNGTLSKDKEILWNESWSKIDKIYPGLRDELDPEPLSEKNKENIVDTAAEGGEEKKIETDGDN</sequence>
<evidence type="ECO:0000313" key="4">
    <source>
        <dbReference type="Proteomes" id="UP000002258"/>
    </source>
</evidence>
<keyword evidence="4" id="KW-1185">Reference proteome</keyword>
<dbReference type="CDD" id="cd00171">
    <property type="entry name" value="Sec7"/>
    <property type="match status" value="1"/>
</dbReference>
<dbReference type="Pfam" id="PF12783">
    <property type="entry name" value="Sec7-like_HUS"/>
    <property type="match status" value="1"/>
</dbReference>
<dbReference type="FunFam" id="1.10.1000.11:FF:000002">
    <property type="entry name" value="Cytohesin 1"/>
    <property type="match status" value="1"/>
</dbReference>
<dbReference type="InterPro" id="IPR000904">
    <property type="entry name" value="Sec7_dom"/>
</dbReference>
<dbReference type="PROSITE" id="PS50190">
    <property type="entry name" value="SEC7"/>
    <property type="match status" value="1"/>
</dbReference>
<dbReference type="SMART" id="SM00222">
    <property type="entry name" value="Sec7"/>
    <property type="match status" value="1"/>
</dbReference>
<dbReference type="HOGENOM" id="CLU_001204_3_1_1"/>
<gene>
    <name evidence="3" type="primary">GEA2</name>
    <name evidence="3" type="ORF">PICST_85638</name>
</gene>
<dbReference type="Pfam" id="PF23325">
    <property type="entry name" value="TPR_28"/>
    <property type="match status" value="1"/>
</dbReference>
<dbReference type="Gene3D" id="1.10.1000.11">
    <property type="entry name" value="Arf Nucleotide-binding Site Opener,domain 2"/>
    <property type="match status" value="1"/>
</dbReference>
<feature type="region of interest" description="Disordered" evidence="1">
    <location>
        <begin position="1388"/>
        <end position="1420"/>
    </location>
</feature>
<dbReference type="PANTHER" id="PTHR10663:SF388">
    <property type="entry name" value="GOLGI-SPECIFIC BREFELDIN A-RESISTANCE GUANINE NUCLEOTIDE EXCHANGE FACTOR 1"/>
    <property type="match status" value="1"/>
</dbReference>
<reference evidence="3 4" key="1">
    <citation type="journal article" date="2007" name="Nat. Biotechnol.">
        <title>Genome sequence of the lignocellulose-bioconverting and xylose-fermenting yeast Pichia stipitis.</title>
        <authorList>
            <person name="Jeffries T.W."/>
            <person name="Grigoriev I.V."/>
            <person name="Grimwood J."/>
            <person name="Laplaza J.M."/>
            <person name="Aerts A."/>
            <person name="Salamov A."/>
            <person name="Schmutz J."/>
            <person name="Lindquist E."/>
            <person name="Dehal P."/>
            <person name="Shapiro H."/>
            <person name="Jin Y.S."/>
            <person name="Passoth V."/>
            <person name="Richardson P.M."/>
        </authorList>
    </citation>
    <scope>NUCLEOTIDE SEQUENCE [LARGE SCALE GENOMIC DNA]</scope>
    <source>
        <strain evidence="4">ATCC 58785 / CBS 6054 / NBRC 10063 / NRRL Y-11545</strain>
    </source>
</reference>
<dbReference type="GeneID" id="4841061"/>
<dbReference type="Gene3D" id="1.10.220.20">
    <property type="match status" value="1"/>
</dbReference>
<dbReference type="Pfam" id="PF01369">
    <property type="entry name" value="Sec7"/>
    <property type="match status" value="1"/>
</dbReference>
<feature type="domain" description="SEC7" evidence="2">
    <location>
        <begin position="502"/>
        <end position="700"/>
    </location>
</feature>
<dbReference type="RefSeq" id="XP_001386656.2">
    <property type="nucleotide sequence ID" value="XM_001386619.1"/>
</dbReference>
<dbReference type="SUPFAM" id="SSF48425">
    <property type="entry name" value="Sec7 domain"/>
    <property type="match status" value="1"/>
</dbReference>
<dbReference type="InterPro" id="IPR032691">
    <property type="entry name" value="Mon2/Sec7/BIG1-like_HUS"/>
</dbReference>
<dbReference type="OMA" id="CRDIRHH"/>
<dbReference type="InterPro" id="IPR035999">
    <property type="entry name" value="Sec7_dom_sf"/>
</dbReference>
<dbReference type="GO" id="GO:0005794">
    <property type="term" value="C:Golgi apparatus"/>
    <property type="evidence" value="ECO:0007669"/>
    <property type="project" value="UniProtKB-ARBA"/>
</dbReference>
<dbReference type="PANTHER" id="PTHR10663">
    <property type="entry name" value="GUANYL-NUCLEOTIDE EXCHANGE FACTOR"/>
    <property type="match status" value="1"/>
</dbReference>
<evidence type="ECO:0000256" key="1">
    <source>
        <dbReference type="SAM" id="MobiDB-lite"/>
    </source>
</evidence>
<evidence type="ECO:0000259" key="2">
    <source>
        <dbReference type="PROSITE" id="PS50190"/>
    </source>
</evidence>
<feature type="compositionally biased region" description="Basic and acidic residues" evidence="1">
    <location>
        <begin position="1409"/>
        <end position="1420"/>
    </location>
</feature>
<dbReference type="FunCoup" id="A3M001">
    <property type="interactions" value="1028"/>
</dbReference>
<dbReference type="OrthoDB" id="10258608at2759"/>
<dbReference type="GO" id="GO:0032012">
    <property type="term" value="P:regulation of ARF protein signal transduction"/>
    <property type="evidence" value="ECO:0007669"/>
    <property type="project" value="InterPro"/>
</dbReference>
<dbReference type="eggNOG" id="KOG0928">
    <property type="taxonomic scope" value="Eukaryota"/>
</dbReference>
<accession>A3M001</accession>
<dbReference type="Proteomes" id="UP000002258">
    <property type="component" value="Chromosome 8"/>
</dbReference>
<dbReference type="InParanoid" id="A3M001"/>
<evidence type="ECO:0000313" key="3">
    <source>
        <dbReference type="EMBL" id="ABN68627.2"/>
    </source>
</evidence>
<feature type="compositionally biased region" description="Basic and acidic residues" evidence="1">
    <location>
        <begin position="1388"/>
        <end position="1401"/>
    </location>
</feature>